<evidence type="ECO:0000313" key="3">
    <source>
        <dbReference type="EMBL" id="MFA9189954.1"/>
    </source>
</evidence>
<evidence type="ECO:0000313" key="4">
    <source>
        <dbReference type="Proteomes" id="UP001574169"/>
    </source>
</evidence>
<dbReference type="CDD" id="cd00761">
    <property type="entry name" value="Glyco_tranf_GTA_type"/>
    <property type="match status" value="1"/>
</dbReference>
<comment type="caution">
    <text evidence="3">The sequence shown here is derived from an EMBL/GenBank/DDBJ whole genome shotgun (WGS) entry which is preliminary data.</text>
</comment>
<feature type="transmembrane region" description="Helical" evidence="1">
    <location>
        <begin position="270"/>
        <end position="288"/>
    </location>
</feature>
<evidence type="ECO:0000259" key="2">
    <source>
        <dbReference type="Pfam" id="PF00535"/>
    </source>
</evidence>
<sequence>MKSLTVFTPSYNRAYLLPQLYSSLCNQSSQDFIWLIVDDGSTDNSQELIKGWMTEDKIQIQYVYQENQGMHGAHNAAYANIKSEFNVCIDSDDFMPDNAVEIILRECENLDEKYAGILGLDANKNGEIIGTGIPESLTAVKLNELYSLHKIKGDKKIVYRTEIVKKYPKYPLYEKERFVPLDYLYLLIDQDYHLKPVNKILCIVEYQADGSSMNIFKQYRNHPNGFAFSRVSRIKYAKTFEERFKNAIHLVSSSFFANKLSWLFKSDKPLLVFTAVPFGILLNVYIRYKTKS</sequence>
<dbReference type="Proteomes" id="UP001574169">
    <property type="component" value="Unassembled WGS sequence"/>
</dbReference>
<dbReference type="SUPFAM" id="SSF53448">
    <property type="entry name" value="Nucleotide-diphospho-sugar transferases"/>
    <property type="match status" value="1"/>
</dbReference>
<dbReference type="EMBL" id="JBCFQL010000001">
    <property type="protein sequence ID" value="MFA9189954.1"/>
    <property type="molecule type" value="Genomic_DNA"/>
</dbReference>
<name>A0ABV4T751_9FLAO</name>
<dbReference type="RefSeq" id="WP_373404985.1">
    <property type="nucleotide sequence ID" value="NZ_JBCFQL010000001.1"/>
</dbReference>
<dbReference type="Gene3D" id="3.90.550.10">
    <property type="entry name" value="Spore Coat Polysaccharide Biosynthesis Protein SpsA, Chain A"/>
    <property type="match status" value="1"/>
</dbReference>
<keyword evidence="1" id="KW-0812">Transmembrane</keyword>
<dbReference type="InterPro" id="IPR029044">
    <property type="entry name" value="Nucleotide-diphossugar_trans"/>
</dbReference>
<dbReference type="EC" id="2.4.-.-" evidence="3"/>
<keyword evidence="3" id="KW-0328">Glycosyltransferase</keyword>
<keyword evidence="1" id="KW-0472">Membrane</keyword>
<organism evidence="3 4">
    <name type="scientific">Flavobacterium zubiriense</name>
    <dbReference type="NCBI Taxonomy" id="3138075"/>
    <lineage>
        <taxon>Bacteria</taxon>
        <taxon>Pseudomonadati</taxon>
        <taxon>Bacteroidota</taxon>
        <taxon>Flavobacteriia</taxon>
        <taxon>Flavobacteriales</taxon>
        <taxon>Flavobacteriaceae</taxon>
        <taxon>Flavobacterium</taxon>
    </lineage>
</organism>
<accession>A0ABV4T751</accession>
<keyword evidence="1" id="KW-1133">Transmembrane helix</keyword>
<keyword evidence="4" id="KW-1185">Reference proteome</keyword>
<protein>
    <submittedName>
        <fullName evidence="3">Glycosyltransferase family A protein</fullName>
        <ecNumber evidence="3">2.4.-.-</ecNumber>
    </submittedName>
</protein>
<evidence type="ECO:0000256" key="1">
    <source>
        <dbReference type="SAM" id="Phobius"/>
    </source>
</evidence>
<gene>
    <name evidence="3" type="ORF">AAGV28_01105</name>
</gene>
<dbReference type="GO" id="GO:0016757">
    <property type="term" value="F:glycosyltransferase activity"/>
    <property type="evidence" value="ECO:0007669"/>
    <property type="project" value="UniProtKB-KW"/>
</dbReference>
<proteinExistence type="predicted"/>
<dbReference type="PANTHER" id="PTHR22916">
    <property type="entry name" value="GLYCOSYLTRANSFERASE"/>
    <property type="match status" value="1"/>
</dbReference>
<dbReference type="Pfam" id="PF00535">
    <property type="entry name" value="Glycos_transf_2"/>
    <property type="match status" value="1"/>
</dbReference>
<feature type="domain" description="Glycosyltransferase 2-like" evidence="2">
    <location>
        <begin position="5"/>
        <end position="112"/>
    </location>
</feature>
<dbReference type="PANTHER" id="PTHR22916:SF3">
    <property type="entry name" value="UDP-GLCNAC:BETAGAL BETA-1,3-N-ACETYLGLUCOSAMINYLTRANSFERASE-LIKE PROTEIN 1"/>
    <property type="match status" value="1"/>
</dbReference>
<dbReference type="InterPro" id="IPR001173">
    <property type="entry name" value="Glyco_trans_2-like"/>
</dbReference>
<reference evidence="3 4" key="1">
    <citation type="submission" date="2024-04" db="EMBL/GenBank/DDBJ databases">
        <title>New Clade of Flavobacterium.</title>
        <authorList>
            <person name="Matos L."/>
            <person name="Proenca D.N."/>
            <person name="Fransisco R.M."/>
            <person name="Chung A.P."/>
            <person name="Maccario L."/>
            <person name="Sorensen S.J."/>
            <person name="Morais P.V."/>
        </authorList>
    </citation>
    <scope>NUCLEOTIDE SEQUENCE [LARGE SCALE GENOMIC DNA]</scope>
    <source>
        <strain evidence="3 4">FZUC8N2.13</strain>
    </source>
</reference>
<keyword evidence="3" id="KW-0808">Transferase</keyword>